<dbReference type="AlphaFoldDB" id="A0A3A4K641"/>
<name>A0A3A4K641_9NOCA</name>
<dbReference type="Proteomes" id="UP000266677">
    <property type="component" value="Unassembled WGS sequence"/>
</dbReference>
<evidence type="ECO:0000313" key="2">
    <source>
        <dbReference type="Proteomes" id="UP000266677"/>
    </source>
</evidence>
<dbReference type="RefSeq" id="WP_120039435.1">
    <property type="nucleotide sequence ID" value="NZ_QZFU01000016.1"/>
</dbReference>
<dbReference type="OrthoDB" id="3298349at2"/>
<proteinExistence type="predicted"/>
<evidence type="ECO:0000313" key="1">
    <source>
        <dbReference type="EMBL" id="RJO76509.1"/>
    </source>
</evidence>
<protein>
    <recommendedName>
        <fullName evidence="3">Type II toxin-antitoxin system HicB family antitoxin</fullName>
    </recommendedName>
</protein>
<evidence type="ECO:0008006" key="3">
    <source>
        <dbReference type="Google" id="ProtNLM"/>
    </source>
</evidence>
<dbReference type="EMBL" id="QZFU01000016">
    <property type="protein sequence ID" value="RJO76509.1"/>
    <property type="molecule type" value="Genomic_DNA"/>
</dbReference>
<comment type="caution">
    <text evidence="1">The sequence shown here is derived from an EMBL/GenBank/DDBJ whole genome shotgun (WGS) entry which is preliminary data.</text>
</comment>
<accession>A0A3A4K641</accession>
<keyword evidence="2" id="KW-1185">Reference proteome</keyword>
<reference evidence="1 2" key="1">
    <citation type="submission" date="2018-09" db="EMBL/GenBank/DDBJ databases">
        <title>YIM PH21274 draft genome.</title>
        <authorList>
            <person name="Miao C."/>
        </authorList>
    </citation>
    <scope>NUCLEOTIDE SEQUENCE [LARGE SCALE GENOMIC DNA]</scope>
    <source>
        <strain evidence="1 2">YIM PH 21724</strain>
    </source>
</reference>
<organism evidence="1 2">
    <name type="scientific">Nocardia panacis</name>
    <dbReference type="NCBI Taxonomy" id="2340916"/>
    <lineage>
        <taxon>Bacteria</taxon>
        <taxon>Bacillati</taxon>
        <taxon>Actinomycetota</taxon>
        <taxon>Actinomycetes</taxon>
        <taxon>Mycobacteriales</taxon>
        <taxon>Nocardiaceae</taxon>
        <taxon>Nocardia</taxon>
    </lineage>
</organism>
<gene>
    <name evidence="1" type="ORF">D5S18_09380</name>
</gene>
<sequence length="69" mass="7187">MSRVVHVPYSLERDEDGVWCAAATLRPGVAAFGEGDSQEAALADLRAGLIALLDVVGPPPEITVTLEVA</sequence>